<accession>A0ABD1QXA6</accession>
<reference evidence="2" key="1">
    <citation type="submission" date="2024-07" db="EMBL/GenBank/DDBJ databases">
        <title>Two chromosome-level genome assemblies of Korean endemic species Abeliophyllum distichum and Forsythia ovata (Oleaceae).</title>
        <authorList>
            <person name="Jang H."/>
        </authorList>
    </citation>
    <scope>NUCLEOTIDE SEQUENCE [LARGE SCALE GENOMIC DNA]</scope>
</reference>
<dbReference type="Proteomes" id="UP001604336">
    <property type="component" value="Unassembled WGS sequence"/>
</dbReference>
<dbReference type="EMBL" id="JBFOLK010000010">
    <property type="protein sequence ID" value="KAL2480509.1"/>
    <property type="molecule type" value="Genomic_DNA"/>
</dbReference>
<evidence type="ECO:0000313" key="2">
    <source>
        <dbReference type="Proteomes" id="UP001604336"/>
    </source>
</evidence>
<protein>
    <submittedName>
        <fullName evidence="1">Ribonuclease H</fullName>
    </submittedName>
</protein>
<sequence length="187" mass="21228">MPKKSYAKEVEVTLMTNWLINSRPSGSKIVDPIAFTEKDMRDVHYPYCDALVVRAVVARNGLGRMLVDNDSSVNVMFLSTYEQMSIDVPLEPSIEASIRFHRRLCNSKRDSTPSHYNGRRASSCPRFHRILSSGQKVSLLRSPWSTSPKRTLGRNVHSPTMHEIPTEGRIATTRGNHPEARKCYRNA</sequence>
<gene>
    <name evidence="1" type="ORF">Adt_33475</name>
</gene>
<dbReference type="AlphaFoldDB" id="A0ABD1QXA6"/>
<proteinExistence type="predicted"/>
<evidence type="ECO:0000313" key="1">
    <source>
        <dbReference type="EMBL" id="KAL2480509.1"/>
    </source>
</evidence>
<keyword evidence="2" id="KW-1185">Reference proteome</keyword>
<organism evidence="1 2">
    <name type="scientific">Abeliophyllum distichum</name>
    <dbReference type="NCBI Taxonomy" id="126358"/>
    <lineage>
        <taxon>Eukaryota</taxon>
        <taxon>Viridiplantae</taxon>
        <taxon>Streptophyta</taxon>
        <taxon>Embryophyta</taxon>
        <taxon>Tracheophyta</taxon>
        <taxon>Spermatophyta</taxon>
        <taxon>Magnoliopsida</taxon>
        <taxon>eudicotyledons</taxon>
        <taxon>Gunneridae</taxon>
        <taxon>Pentapetalae</taxon>
        <taxon>asterids</taxon>
        <taxon>lamiids</taxon>
        <taxon>Lamiales</taxon>
        <taxon>Oleaceae</taxon>
        <taxon>Forsythieae</taxon>
        <taxon>Abeliophyllum</taxon>
    </lineage>
</organism>
<name>A0ABD1QXA6_9LAMI</name>
<comment type="caution">
    <text evidence="1">The sequence shown here is derived from an EMBL/GenBank/DDBJ whole genome shotgun (WGS) entry which is preliminary data.</text>
</comment>